<protein>
    <submittedName>
        <fullName evidence="2">Uncharacterized protein</fullName>
    </submittedName>
</protein>
<keyword evidence="1" id="KW-0812">Transmembrane</keyword>
<name>A0AAV7IMC9_COTGL</name>
<keyword evidence="3" id="KW-1185">Reference proteome</keyword>
<evidence type="ECO:0000256" key="1">
    <source>
        <dbReference type="SAM" id="Phobius"/>
    </source>
</evidence>
<reference evidence="2 3" key="1">
    <citation type="journal article" date="2021" name="J. Hered.">
        <title>A chromosome-level genome assembly of the parasitoid wasp, Cotesia glomerata (Hymenoptera: Braconidae).</title>
        <authorList>
            <person name="Pinto B.J."/>
            <person name="Weis J.J."/>
            <person name="Gamble T."/>
            <person name="Ode P.J."/>
            <person name="Paul R."/>
            <person name="Zaspel J.M."/>
        </authorList>
    </citation>
    <scope>NUCLEOTIDE SEQUENCE [LARGE SCALE GENOMIC DNA]</scope>
    <source>
        <strain evidence="2">CgM1</strain>
    </source>
</reference>
<dbReference type="EMBL" id="JAHXZJ010001128">
    <property type="protein sequence ID" value="KAH0553276.1"/>
    <property type="molecule type" value="Genomic_DNA"/>
</dbReference>
<proteinExistence type="predicted"/>
<keyword evidence="1" id="KW-0472">Membrane</keyword>
<accession>A0AAV7IMC9</accession>
<comment type="caution">
    <text evidence="2">The sequence shown here is derived from an EMBL/GenBank/DDBJ whole genome shotgun (WGS) entry which is preliminary data.</text>
</comment>
<dbReference type="Proteomes" id="UP000826195">
    <property type="component" value="Unassembled WGS sequence"/>
</dbReference>
<sequence>MGCLNVLLKQYVVLDVDVESALFLFLFLWLALSVAKFLGIVPLSAGLPLDRRLLRLNEHCERMDDDDNGDDGDDDYETLYELNTRRGSLCYSAGECRKGFTDLDNF</sequence>
<gene>
    <name evidence="2" type="ORF">KQX54_001058</name>
</gene>
<organism evidence="2 3">
    <name type="scientific">Cotesia glomerata</name>
    <name type="common">Lepidopteran parasitic wasp</name>
    <name type="synonym">Apanteles glomeratus</name>
    <dbReference type="NCBI Taxonomy" id="32391"/>
    <lineage>
        <taxon>Eukaryota</taxon>
        <taxon>Metazoa</taxon>
        <taxon>Ecdysozoa</taxon>
        <taxon>Arthropoda</taxon>
        <taxon>Hexapoda</taxon>
        <taxon>Insecta</taxon>
        <taxon>Pterygota</taxon>
        <taxon>Neoptera</taxon>
        <taxon>Endopterygota</taxon>
        <taxon>Hymenoptera</taxon>
        <taxon>Apocrita</taxon>
        <taxon>Ichneumonoidea</taxon>
        <taxon>Braconidae</taxon>
        <taxon>Microgastrinae</taxon>
        <taxon>Cotesia</taxon>
    </lineage>
</organism>
<feature type="transmembrane region" description="Helical" evidence="1">
    <location>
        <begin position="20"/>
        <end position="45"/>
    </location>
</feature>
<evidence type="ECO:0000313" key="3">
    <source>
        <dbReference type="Proteomes" id="UP000826195"/>
    </source>
</evidence>
<keyword evidence="1" id="KW-1133">Transmembrane helix</keyword>
<evidence type="ECO:0000313" key="2">
    <source>
        <dbReference type="EMBL" id="KAH0553276.1"/>
    </source>
</evidence>
<dbReference type="AlphaFoldDB" id="A0AAV7IMC9"/>